<dbReference type="Proteomes" id="UP000000304">
    <property type="component" value="Chromosome 3R"/>
</dbReference>
<feature type="coiled-coil region" evidence="6">
    <location>
        <begin position="358"/>
        <end position="385"/>
    </location>
</feature>
<keyword evidence="3" id="KW-0805">Transcription regulation</keyword>
<feature type="compositionally biased region" description="Basic and acidic residues" evidence="7">
    <location>
        <begin position="264"/>
        <end position="279"/>
    </location>
</feature>
<evidence type="ECO:0000256" key="4">
    <source>
        <dbReference type="ARBA" id="ARBA00023163"/>
    </source>
</evidence>
<dbReference type="GO" id="GO:0005669">
    <property type="term" value="C:transcription factor TFIID complex"/>
    <property type="evidence" value="ECO:0007669"/>
    <property type="project" value="InterPro"/>
</dbReference>
<keyword evidence="4" id="KW-0804">Transcription</keyword>
<dbReference type="OMA" id="HWLMHAK"/>
<dbReference type="GO" id="GO:0016251">
    <property type="term" value="F:RNA polymerase II general transcription initiation factor activity"/>
    <property type="evidence" value="ECO:0007669"/>
    <property type="project" value="TreeGrafter"/>
</dbReference>
<dbReference type="STRING" id="7240.B4R0B1"/>
<evidence type="ECO:0000256" key="1">
    <source>
        <dbReference type="ARBA" id="ARBA00004123"/>
    </source>
</evidence>
<dbReference type="EMBL" id="CM000364">
    <property type="protein sequence ID" value="EDX12036.1"/>
    <property type="molecule type" value="Genomic_DNA"/>
</dbReference>
<keyword evidence="5" id="KW-0539">Nucleus</keyword>
<dbReference type="SMART" id="SM01370">
    <property type="entry name" value="TAFII55_N"/>
    <property type="match status" value="1"/>
</dbReference>
<accession>B4R0B1</accession>
<feature type="domain" description="TAFII55 protein conserved region" evidence="8">
    <location>
        <begin position="23"/>
        <end position="160"/>
    </location>
</feature>
<reference evidence="9 10" key="1">
    <citation type="journal article" date="2007" name="Nature">
        <title>Evolution of genes and genomes on the Drosophila phylogeny.</title>
        <authorList>
            <consortium name="Drosophila 12 Genomes Consortium"/>
            <person name="Clark A.G."/>
            <person name="Eisen M.B."/>
            <person name="Smith D.R."/>
            <person name="Bergman C.M."/>
            <person name="Oliver B."/>
            <person name="Markow T.A."/>
            <person name="Kaufman T.C."/>
            <person name="Kellis M."/>
            <person name="Gelbart W."/>
            <person name="Iyer V.N."/>
            <person name="Pollard D.A."/>
            <person name="Sackton T.B."/>
            <person name="Larracuente A.M."/>
            <person name="Singh N.D."/>
            <person name="Abad J.P."/>
            <person name="Abt D.N."/>
            <person name="Adryan B."/>
            <person name="Aguade M."/>
            <person name="Akashi H."/>
            <person name="Anderson W.W."/>
            <person name="Aquadro C.F."/>
            <person name="Ardell D.H."/>
            <person name="Arguello R."/>
            <person name="Artieri C.G."/>
            <person name="Barbash D.A."/>
            <person name="Barker D."/>
            <person name="Barsanti P."/>
            <person name="Batterham P."/>
            <person name="Batzoglou S."/>
            <person name="Begun D."/>
            <person name="Bhutkar A."/>
            <person name="Blanco E."/>
            <person name="Bosak S.A."/>
            <person name="Bradley R.K."/>
            <person name="Brand A.D."/>
            <person name="Brent M.R."/>
            <person name="Brooks A.N."/>
            <person name="Brown R.H."/>
            <person name="Butlin R.K."/>
            <person name="Caggese C."/>
            <person name="Calvi B.R."/>
            <person name="Bernardo de Carvalho A."/>
            <person name="Caspi A."/>
            <person name="Castrezana S."/>
            <person name="Celniker S.E."/>
            <person name="Chang J.L."/>
            <person name="Chapple C."/>
            <person name="Chatterji S."/>
            <person name="Chinwalla A."/>
            <person name="Civetta A."/>
            <person name="Clifton S.W."/>
            <person name="Comeron J.M."/>
            <person name="Costello J.C."/>
            <person name="Coyne J.A."/>
            <person name="Daub J."/>
            <person name="David R.G."/>
            <person name="Delcher A.L."/>
            <person name="Delehaunty K."/>
            <person name="Do C.B."/>
            <person name="Ebling H."/>
            <person name="Edwards K."/>
            <person name="Eickbush T."/>
            <person name="Evans J.D."/>
            <person name="Filipski A."/>
            <person name="Findeiss S."/>
            <person name="Freyhult E."/>
            <person name="Fulton L."/>
            <person name="Fulton R."/>
            <person name="Garcia A.C."/>
            <person name="Gardiner A."/>
            <person name="Garfield D.A."/>
            <person name="Garvin B.E."/>
            <person name="Gibson G."/>
            <person name="Gilbert D."/>
            <person name="Gnerre S."/>
            <person name="Godfrey J."/>
            <person name="Good R."/>
            <person name="Gotea V."/>
            <person name="Gravely B."/>
            <person name="Greenberg A.J."/>
            <person name="Griffiths-Jones S."/>
            <person name="Gross S."/>
            <person name="Guigo R."/>
            <person name="Gustafson E.A."/>
            <person name="Haerty W."/>
            <person name="Hahn M.W."/>
            <person name="Halligan D.L."/>
            <person name="Halpern A.L."/>
            <person name="Halter G.M."/>
            <person name="Han M.V."/>
            <person name="Heger A."/>
            <person name="Hillier L."/>
            <person name="Hinrichs A.S."/>
            <person name="Holmes I."/>
            <person name="Hoskins R.A."/>
            <person name="Hubisz M.J."/>
            <person name="Hultmark D."/>
            <person name="Huntley M.A."/>
            <person name="Jaffe D.B."/>
            <person name="Jagadeeshan S."/>
            <person name="Jeck W.R."/>
            <person name="Johnson J."/>
            <person name="Jones C.D."/>
            <person name="Jordan W.C."/>
            <person name="Karpen G.H."/>
            <person name="Kataoka E."/>
            <person name="Keightley P.D."/>
            <person name="Kheradpour P."/>
            <person name="Kirkness E.F."/>
            <person name="Koerich L.B."/>
            <person name="Kristiansen K."/>
            <person name="Kudrna D."/>
            <person name="Kulathinal R.J."/>
            <person name="Kumar S."/>
            <person name="Kwok R."/>
            <person name="Lander E."/>
            <person name="Langley C.H."/>
            <person name="Lapoint R."/>
            <person name="Lazzaro B.P."/>
            <person name="Lee S.J."/>
            <person name="Levesque L."/>
            <person name="Li R."/>
            <person name="Lin C.F."/>
            <person name="Lin M.F."/>
            <person name="Lindblad-Toh K."/>
            <person name="Llopart A."/>
            <person name="Long M."/>
            <person name="Low L."/>
            <person name="Lozovsky E."/>
            <person name="Lu J."/>
            <person name="Luo M."/>
            <person name="Machado C.A."/>
            <person name="Makalowski W."/>
            <person name="Marzo M."/>
            <person name="Matsuda M."/>
            <person name="Matzkin L."/>
            <person name="McAllister B."/>
            <person name="McBride C.S."/>
            <person name="McKernan B."/>
            <person name="McKernan K."/>
            <person name="Mendez-Lago M."/>
            <person name="Minx P."/>
            <person name="Mollenhauer M.U."/>
            <person name="Montooth K."/>
            <person name="Mount S.M."/>
            <person name="Mu X."/>
            <person name="Myers E."/>
            <person name="Negre B."/>
            <person name="Newfeld S."/>
            <person name="Nielsen R."/>
            <person name="Noor M.A."/>
            <person name="O'Grady P."/>
            <person name="Pachter L."/>
            <person name="Papaceit M."/>
            <person name="Parisi M.J."/>
            <person name="Parisi M."/>
            <person name="Parts L."/>
            <person name="Pedersen J.S."/>
            <person name="Pesole G."/>
            <person name="Phillippy A.M."/>
            <person name="Ponting C.P."/>
            <person name="Pop M."/>
            <person name="Porcelli D."/>
            <person name="Powell J.R."/>
            <person name="Prohaska S."/>
            <person name="Pruitt K."/>
            <person name="Puig M."/>
            <person name="Quesneville H."/>
            <person name="Ram K.R."/>
            <person name="Rand D."/>
            <person name="Rasmussen M.D."/>
            <person name="Reed L.K."/>
            <person name="Reenan R."/>
            <person name="Reily A."/>
            <person name="Remington K.A."/>
            <person name="Rieger T.T."/>
            <person name="Ritchie M.G."/>
            <person name="Robin C."/>
            <person name="Rogers Y.H."/>
            <person name="Rohde C."/>
            <person name="Rozas J."/>
            <person name="Rubenfield M.J."/>
            <person name="Ruiz A."/>
            <person name="Russo S."/>
            <person name="Salzberg S.L."/>
            <person name="Sanchez-Gracia A."/>
            <person name="Saranga D.J."/>
            <person name="Sato H."/>
            <person name="Schaeffer S.W."/>
            <person name="Schatz M.C."/>
            <person name="Schlenke T."/>
            <person name="Schwartz R."/>
            <person name="Segarra C."/>
            <person name="Singh R.S."/>
            <person name="Sirot L."/>
            <person name="Sirota M."/>
            <person name="Sisneros N.B."/>
            <person name="Smith C.D."/>
            <person name="Smith T.F."/>
            <person name="Spieth J."/>
            <person name="Stage D.E."/>
            <person name="Stark A."/>
            <person name="Stephan W."/>
            <person name="Strausberg R.L."/>
            <person name="Strempel S."/>
            <person name="Sturgill D."/>
            <person name="Sutton G."/>
            <person name="Sutton G.G."/>
            <person name="Tao W."/>
            <person name="Teichmann S."/>
            <person name="Tobari Y.N."/>
            <person name="Tomimura Y."/>
            <person name="Tsolas J.M."/>
            <person name="Valente V.L."/>
            <person name="Venter E."/>
            <person name="Venter J.C."/>
            <person name="Vicario S."/>
            <person name="Vieira F.G."/>
            <person name="Vilella A.J."/>
            <person name="Villasante A."/>
            <person name="Walenz B."/>
            <person name="Wang J."/>
            <person name="Wasserman M."/>
            <person name="Watts T."/>
            <person name="Wilson D."/>
            <person name="Wilson R.K."/>
            <person name="Wing R.A."/>
            <person name="Wolfner M.F."/>
            <person name="Wong A."/>
            <person name="Wong G.K."/>
            <person name="Wu C.I."/>
            <person name="Wu G."/>
            <person name="Yamamoto D."/>
            <person name="Yang H.P."/>
            <person name="Yang S.P."/>
            <person name="Yorke J.A."/>
            <person name="Yoshida K."/>
            <person name="Zdobnov E."/>
            <person name="Zhang P."/>
            <person name="Zhang Y."/>
            <person name="Zimin A.V."/>
            <person name="Baldwin J."/>
            <person name="Abdouelleil A."/>
            <person name="Abdulkadir J."/>
            <person name="Abebe A."/>
            <person name="Abera B."/>
            <person name="Abreu J."/>
            <person name="Acer S.C."/>
            <person name="Aftuck L."/>
            <person name="Alexander A."/>
            <person name="An P."/>
            <person name="Anderson E."/>
            <person name="Anderson S."/>
            <person name="Arachi H."/>
            <person name="Azer M."/>
            <person name="Bachantsang P."/>
            <person name="Barry A."/>
            <person name="Bayul T."/>
            <person name="Berlin A."/>
            <person name="Bessette D."/>
            <person name="Bloom T."/>
            <person name="Blye J."/>
            <person name="Boguslavskiy L."/>
            <person name="Bonnet C."/>
            <person name="Boukhgalter B."/>
            <person name="Bourzgui I."/>
            <person name="Brown A."/>
            <person name="Cahill P."/>
            <person name="Channer S."/>
            <person name="Cheshatsang Y."/>
            <person name="Chuda L."/>
            <person name="Citroen M."/>
            <person name="Collymore A."/>
            <person name="Cooke P."/>
            <person name="Costello M."/>
            <person name="D'Aco K."/>
            <person name="Daza R."/>
            <person name="De Haan G."/>
            <person name="DeGray S."/>
            <person name="DeMaso C."/>
            <person name="Dhargay N."/>
            <person name="Dooley K."/>
            <person name="Dooley E."/>
            <person name="Doricent M."/>
            <person name="Dorje P."/>
            <person name="Dorjee K."/>
            <person name="Dupes A."/>
            <person name="Elong R."/>
            <person name="Falk J."/>
            <person name="Farina A."/>
            <person name="Faro S."/>
            <person name="Ferguson D."/>
            <person name="Fisher S."/>
            <person name="Foley C.D."/>
            <person name="Franke A."/>
            <person name="Friedrich D."/>
            <person name="Gadbois L."/>
            <person name="Gearin G."/>
            <person name="Gearin C.R."/>
            <person name="Giannoukos G."/>
            <person name="Goode T."/>
            <person name="Graham J."/>
            <person name="Grandbois E."/>
            <person name="Grewal S."/>
            <person name="Gyaltsen K."/>
            <person name="Hafez N."/>
            <person name="Hagos B."/>
            <person name="Hall J."/>
            <person name="Henson C."/>
            <person name="Hollinger A."/>
            <person name="Honan T."/>
            <person name="Huard M.D."/>
            <person name="Hughes L."/>
            <person name="Hurhula B."/>
            <person name="Husby M.E."/>
            <person name="Kamat A."/>
            <person name="Kanga B."/>
            <person name="Kashin S."/>
            <person name="Khazanovich D."/>
            <person name="Kisner P."/>
            <person name="Lance K."/>
            <person name="Lara M."/>
            <person name="Lee W."/>
            <person name="Lennon N."/>
            <person name="Letendre F."/>
            <person name="LeVine R."/>
            <person name="Lipovsky A."/>
            <person name="Liu X."/>
            <person name="Liu J."/>
            <person name="Liu S."/>
            <person name="Lokyitsang T."/>
            <person name="Lokyitsang Y."/>
            <person name="Lubonja R."/>
            <person name="Lui A."/>
            <person name="MacDonald P."/>
            <person name="Magnisalis V."/>
            <person name="Maru K."/>
            <person name="Matthews C."/>
            <person name="McCusker W."/>
            <person name="McDonough S."/>
            <person name="Mehta T."/>
            <person name="Meldrim J."/>
            <person name="Meneus L."/>
            <person name="Mihai O."/>
            <person name="Mihalev A."/>
            <person name="Mihova T."/>
            <person name="Mittelman R."/>
            <person name="Mlenga V."/>
            <person name="Montmayeur A."/>
            <person name="Mulrain L."/>
            <person name="Navidi A."/>
            <person name="Naylor J."/>
            <person name="Negash T."/>
            <person name="Nguyen T."/>
            <person name="Nguyen N."/>
            <person name="Nicol R."/>
            <person name="Norbu C."/>
            <person name="Norbu N."/>
            <person name="Novod N."/>
            <person name="O'Neill B."/>
            <person name="Osman S."/>
            <person name="Markiewicz E."/>
            <person name="Oyono O.L."/>
            <person name="Patti C."/>
            <person name="Phunkhang P."/>
            <person name="Pierre F."/>
            <person name="Priest M."/>
            <person name="Raghuraman S."/>
            <person name="Rege F."/>
            <person name="Reyes R."/>
            <person name="Rise C."/>
            <person name="Rogov P."/>
            <person name="Ross K."/>
            <person name="Ryan E."/>
            <person name="Settipalli S."/>
            <person name="Shea T."/>
            <person name="Sherpa N."/>
            <person name="Shi L."/>
            <person name="Shih D."/>
            <person name="Sparrow T."/>
            <person name="Spaulding J."/>
            <person name="Stalker J."/>
            <person name="Stange-Thomann N."/>
            <person name="Stavropoulos S."/>
            <person name="Stone C."/>
            <person name="Strader C."/>
            <person name="Tesfaye S."/>
            <person name="Thomson T."/>
            <person name="Thoulutsang Y."/>
            <person name="Thoulutsang D."/>
            <person name="Topham K."/>
            <person name="Topping I."/>
            <person name="Tsamla T."/>
            <person name="Vassiliev H."/>
            <person name="Vo A."/>
            <person name="Wangchuk T."/>
            <person name="Wangdi T."/>
            <person name="Weiand M."/>
            <person name="Wilkinson J."/>
            <person name="Wilson A."/>
            <person name="Yadav S."/>
            <person name="Young G."/>
            <person name="Yu Q."/>
            <person name="Zembek L."/>
            <person name="Zhong D."/>
            <person name="Zimmer A."/>
            <person name="Zwirko Z."/>
            <person name="Jaffe D.B."/>
            <person name="Alvarez P."/>
            <person name="Brockman W."/>
            <person name="Butler J."/>
            <person name="Chin C."/>
            <person name="Gnerre S."/>
            <person name="Grabherr M."/>
            <person name="Kleber M."/>
            <person name="Mauceli E."/>
            <person name="MacCallum I."/>
        </authorList>
    </citation>
    <scope>NUCLEOTIDE SEQUENCE [LARGE SCALE GENOMIC DNA]</scope>
    <source>
        <strain evidence="10">white501</strain>
    </source>
</reference>
<evidence type="ECO:0000256" key="7">
    <source>
        <dbReference type="SAM" id="MobiDB-lite"/>
    </source>
</evidence>
<protein>
    <submittedName>
        <fullName evidence="9">GD19957</fullName>
    </submittedName>
</protein>
<feature type="region of interest" description="Disordered" evidence="7">
    <location>
        <begin position="110"/>
        <end position="136"/>
    </location>
</feature>
<comment type="similarity">
    <text evidence="2">Belongs to the TAF7 family.</text>
</comment>
<keyword evidence="6" id="KW-0175">Coiled coil</keyword>
<dbReference type="SMR" id="B4R0B1"/>
<organism evidence="9 10">
    <name type="scientific">Drosophila simulans</name>
    <name type="common">Fruit fly</name>
    <dbReference type="NCBI Taxonomy" id="7240"/>
    <lineage>
        <taxon>Eukaryota</taxon>
        <taxon>Metazoa</taxon>
        <taxon>Ecdysozoa</taxon>
        <taxon>Arthropoda</taxon>
        <taxon>Hexapoda</taxon>
        <taxon>Insecta</taxon>
        <taxon>Pterygota</taxon>
        <taxon>Neoptera</taxon>
        <taxon>Endopterygota</taxon>
        <taxon>Diptera</taxon>
        <taxon>Brachycera</taxon>
        <taxon>Muscomorpha</taxon>
        <taxon>Ephydroidea</taxon>
        <taxon>Drosophilidae</taxon>
        <taxon>Drosophila</taxon>
        <taxon>Sophophora</taxon>
    </lineage>
</organism>
<feature type="region of interest" description="Disordered" evidence="7">
    <location>
        <begin position="245"/>
        <end position="279"/>
    </location>
</feature>
<feature type="compositionally biased region" description="Basic and acidic residues" evidence="7">
    <location>
        <begin position="116"/>
        <end position="134"/>
    </location>
</feature>
<sequence length="425" mass="48702">MFEKKSDKVKQAEHKTRDDGVELESQFIMRVPKELADTVHEAINAGTIKERLTIQLDQDLRYGEVRIDDQILYTKLVDLPTVVESYKTIDNKSFYKSADICQILICKEEREDETEKESPNKNKKKDPNKVDKKYLFPHGITPPCKNEVKHLLRMGGEEVRVDYEIINEEDKPMDELEQSDIKPYNDADDDLQDESTMHASEKTIMEMSSQRHLHVESDDDEASNFPPHRAPNMGVAVHDIFGEEVSSTDDEDEPDRGNNTMQRRVMEESSRLSADDSRMSDFFGASGSNTGAGGVKMEQNVFSKSMFGREASSPKLSAAGSSSNLAAPSGFYDSQMLTKREEFENMEFIDEPQPQYTQQQVQQKINQLTRQIRELKAQQVQKSTEIASIQNATLKQRMQETLDNLYTQVIERELELKDFENMLES</sequence>
<comment type="subcellular location">
    <subcellularLocation>
        <location evidence="1">Nucleus</location>
    </subcellularLocation>
</comment>
<dbReference type="PANTHER" id="PTHR12228:SF0">
    <property type="entry name" value="TATA-BOX BINDING PROTEIN ASSOCIATED FACTOR 7"/>
    <property type="match status" value="1"/>
</dbReference>
<gene>
    <name evidence="9" type="primary">Dsim\GD19957</name>
    <name evidence="9" type="ORF">Dsim_GD19957</name>
</gene>
<evidence type="ECO:0000256" key="3">
    <source>
        <dbReference type="ARBA" id="ARBA00023015"/>
    </source>
</evidence>
<keyword evidence="10" id="KW-1185">Reference proteome</keyword>
<dbReference type="CDD" id="cd08047">
    <property type="entry name" value="TAF7"/>
    <property type="match status" value="1"/>
</dbReference>
<dbReference type="OrthoDB" id="153872at2759"/>
<evidence type="ECO:0000256" key="5">
    <source>
        <dbReference type="ARBA" id="ARBA00023242"/>
    </source>
</evidence>
<dbReference type="AlphaFoldDB" id="B4R0B1"/>
<dbReference type="InterPro" id="IPR037817">
    <property type="entry name" value="TAF7"/>
</dbReference>
<proteinExistence type="inferred from homology"/>
<dbReference type="HOGENOM" id="CLU_037860_0_1_1"/>
<dbReference type="PhylomeDB" id="B4R0B1"/>
<name>B4R0B1_DROSI</name>
<evidence type="ECO:0000259" key="8">
    <source>
        <dbReference type="SMART" id="SM01370"/>
    </source>
</evidence>
<evidence type="ECO:0000256" key="2">
    <source>
        <dbReference type="ARBA" id="ARBA00009368"/>
    </source>
</evidence>
<evidence type="ECO:0000313" key="10">
    <source>
        <dbReference type="Proteomes" id="UP000000304"/>
    </source>
</evidence>
<evidence type="ECO:0000313" key="9">
    <source>
        <dbReference type="EMBL" id="EDX12036.1"/>
    </source>
</evidence>
<dbReference type="InterPro" id="IPR006751">
    <property type="entry name" value="TAFII55_prot_cons_reg"/>
</dbReference>
<evidence type="ECO:0000256" key="6">
    <source>
        <dbReference type="SAM" id="Coils"/>
    </source>
</evidence>
<dbReference type="PANTHER" id="PTHR12228">
    <property type="entry name" value="TRANSCRIPTION INITIATION FACTOR TFIID 55 KD SUBUNIT-RELATED"/>
    <property type="match status" value="1"/>
</dbReference>
<dbReference type="GO" id="GO:0051123">
    <property type="term" value="P:RNA polymerase II preinitiation complex assembly"/>
    <property type="evidence" value="ECO:0007669"/>
    <property type="project" value="TreeGrafter"/>
</dbReference>
<dbReference type="Pfam" id="PF04658">
    <property type="entry name" value="TAFII55_N"/>
    <property type="match status" value="1"/>
</dbReference>